<sequence>MVSDLKRIAVNAYTAGILDGEGSICIRRHKDKPELHAYYPYIGITNTNTDLINWLQETFGGYAVKRKGRSFVGSTHKDTYDWRLTAAEPIVLFIEKVYTYLI</sequence>
<protein>
    <recommendedName>
        <fullName evidence="2">Homing endonuclease LAGLIDADG domain-containing protein</fullName>
    </recommendedName>
</protein>
<organism evidence="1">
    <name type="scientific">marine sediment metagenome</name>
    <dbReference type="NCBI Taxonomy" id="412755"/>
    <lineage>
        <taxon>unclassified sequences</taxon>
        <taxon>metagenomes</taxon>
        <taxon>ecological metagenomes</taxon>
    </lineage>
</organism>
<comment type="caution">
    <text evidence="1">The sequence shown here is derived from an EMBL/GenBank/DDBJ whole genome shotgun (WGS) entry which is preliminary data.</text>
</comment>
<evidence type="ECO:0000313" key="1">
    <source>
        <dbReference type="EMBL" id="KKK60407.1"/>
    </source>
</evidence>
<gene>
    <name evidence="1" type="ORF">LCGC14_3024690</name>
</gene>
<dbReference type="Gene3D" id="3.10.28.10">
    <property type="entry name" value="Homing endonucleases"/>
    <property type="match status" value="1"/>
</dbReference>
<proteinExistence type="predicted"/>
<accession>A0A0F8WU50</accession>
<evidence type="ECO:0008006" key="2">
    <source>
        <dbReference type="Google" id="ProtNLM"/>
    </source>
</evidence>
<dbReference type="SUPFAM" id="SSF55608">
    <property type="entry name" value="Homing endonucleases"/>
    <property type="match status" value="1"/>
</dbReference>
<feature type="non-terminal residue" evidence="1">
    <location>
        <position position="102"/>
    </location>
</feature>
<dbReference type="EMBL" id="LAZR01062986">
    <property type="protein sequence ID" value="KKK60407.1"/>
    <property type="molecule type" value="Genomic_DNA"/>
</dbReference>
<dbReference type="InterPro" id="IPR027434">
    <property type="entry name" value="Homing_endonucl"/>
</dbReference>
<name>A0A0F8WU50_9ZZZZ</name>
<reference evidence="1" key="1">
    <citation type="journal article" date="2015" name="Nature">
        <title>Complex archaea that bridge the gap between prokaryotes and eukaryotes.</title>
        <authorList>
            <person name="Spang A."/>
            <person name="Saw J.H."/>
            <person name="Jorgensen S.L."/>
            <person name="Zaremba-Niedzwiedzka K."/>
            <person name="Martijn J."/>
            <person name="Lind A.E."/>
            <person name="van Eijk R."/>
            <person name="Schleper C."/>
            <person name="Guy L."/>
            <person name="Ettema T.J."/>
        </authorList>
    </citation>
    <scope>NUCLEOTIDE SEQUENCE</scope>
</reference>
<dbReference type="AlphaFoldDB" id="A0A0F8WU50"/>